<name>A0A3E3I4S1_9FIRM</name>
<keyword evidence="9" id="KW-1185">Reference proteome</keyword>
<dbReference type="GeneID" id="97987523"/>
<dbReference type="PANTHER" id="PTHR42732:SF1">
    <property type="entry name" value="BETA-MANNOSIDASE"/>
    <property type="match status" value="1"/>
</dbReference>
<sequence length="803" mass="89466">MKKINFNAGWIVYKKGEKDKAQEVHLPHDAMRQQPRIKGLKNGSYTGFFPSGDYCYEKKFYGIEDYTAKTLILEFEGVYMDSSVFLNEEHIGGRVYGYSHFYVDLTGKVKMGQENTLKVFVHCSQVPNARWYPGNGIYRPVSLWMGNEEHISPESVAIRTLRVSPAVIRLEVEAKKAPDTEIISDIFYKGDKIASAKGPSCEIEIPDAHLWDVTHPELYEAHISLKYKETVLDTAVESFGIRTIDWNVEKGLLVNGHSVKLRGGCLHHDNGILGACEFEAAAYRKIRILKEAGFNAIRSSHYPLSKCMLKACDELGMYVKDEAFDSWLESPGLYGYALDFAREWEKDLKSMIIKDRNHPCVIMYSIGNEISDTASAAGVALTEKMTDFCHKLDATRPVTVCPNIMMNMLTQKGVSISVSGSKVPKKEDITDPLATDSDSEMGGSAMINKIVSFAPAVMKLLMTAKRTDRGVCGCYSKVDIAGYNYGAKVYEKHHEMHPDRIILGTETIPSDIADNWALVKKHPYIIGDFMWTAWDYLGEGGAGVIDYGKSTGSFVKPYPIISAYTGVIDLIGHKETIGHLASIVWGTEKKPYIAVRPLNHIGEKVHYPLYRDTDAVASWSWDGYEGKQTEVQVYSAGTEVELFQDGKSIGKKRLNRCRANYQVIYHPGILRAVSYGEDGRELAESFLETAGRETVLTVHADKTVLKANGEDLAFIDVALTDKRGIVKNLKKQKVYVLVEGAGVLEAVGSANPRTTEAYTGNYFTTYQGRMQAVIRSGQETGGGRVRISADGMEPKEIQFNTVE</sequence>
<dbReference type="GO" id="GO:0004553">
    <property type="term" value="F:hydrolase activity, hydrolyzing O-glycosyl compounds"/>
    <property type="evidence" value="ECO:0007669"/>
    <property type="project" value="InterPro"/>
</dbReference>
<dbReference type="PRINTS" id="PR00132">
    <property type="entry name" value="GLHYDRLASE2"/>
</dbReference>
<dbReference type="EMBL" id="QVLV01000007">
    <property type="protein sequence ID" value="RGE60263.1"/>
    <property type="molecule type" value="Genomic_DNA"/>
</dbReference>
<dbReference type="Gene3D" id="3.20.20.80">
    <property type="entry name" value="Glycosidases"/>
    <property type="match status" value="1"/>
</dbReference>
<dbReference type="Gene3D" id="2.60.120.260">
    <property type="entry name" value="Galactose-binding domain-like"/>
    <property type="match status" value="1"/>
</dbReference>
<dbReference type="InterPro" id="IPR032311">
    <property type="entry name" value="DUF4982"/>
</dbReference>
<dbReference type="InterPro" id="IPR051913">
    <property type="entry name" value="GH2_Domain-Containing"/>
</dbReference>
<dbReference type="InterPro" id="IPR013783">
    <property type="entry name" value="Ig-like_fold"/>
</dbReference>
<gene>
    <name evidence="8" type="ORF">DXC51_11720</name>
</gene>
<dbReference type="InterPro" id="IPR006101">
    <property type="entry name" value="Glyco_hydro_2"/>
</dbReference>
<evidence type="ECO:0000259" key="6">
    <source>
        <dbReference type="Pfam" id="PF16355"/>
    </source>
</evidence>
<feature type="domain" description="Glycoside hydrolase family 2 catalytic" evidence="5">
    <location>
        <begin position="250"/>
        <end position="409"/>
    </location>
</feature>
<comment type="similarity">
    <text evidence="1">Belongs to the glycosyl hydrolase 2 family.</text>
</comment>
<evidence type="ECO:0000259" key="4">
    <source>
        <dbReference type="Pfam" id="PF00703"/>
    </source>
</evidence>
<dbReference type="Pfam" id="PF00703">
    <property type="entry name" value="Glyco_hydro_2"/>
    <property type="match status" value="1"/>
</dbReference>
<feature type="domain" description="Glycoside hydrolase family 2 immunoglobulin-like beta-sandwich" evidence="4">
    <location>
        <begin position="194"/>
        <end position="242"/>
    </location>
</feature>
<dbReference type="Pfam" id="PF18565">
    <property type="entry name" value="Glyco_hydro2_C5"/>
    <property type="match status" value="1"/>
</dbReference>
<dbReference type="Proteomes" id="UP000260812">
    <property type="component" value="Unassembled WGS sequence"/>
</dbReference>
<evidence type="ECO:0000256" key="3">
    <source>
        <dbReference type="ARBA" id="ARBA00023295"/>
    </source>
</evidence>
<dbReference type="InterPro" id="IPR040605">
    <property type="entry name" value="Glyco_hydro2_dom5"/>
</dbReference>
<dbReference type="Pfam" id="PF16355">
    <property type="entry name" value="DUF4982"/>
    <property type="match status" value="1"/>
</dbReference>
<protein>
    <submittedName>
        <fullName evidence="8">Glycoside hydrolase family 2 protein</fullName>
    </submittedName>
</protein>
<evidence type="ECO:0000313" key="9">
    <source>
        <dbReference type="Proteomes" id="UP000260812"/>
    </source>
</evidence>
<keyword evidence="2 8" id="KW-0378">Hydrolase</keyword>
<dbReference type="InterPro" id="IPR008979">
    <property type="entry name" value="Galactose-bd-like_sf"/>
</dbReference>
<feature type="domain" description="DUF4982" evidence="6">
    <location>
        <begin position="626"/>
        <end position="683"/>
    </location>
</feature>
<evidence type="ECO:0000259" key="5">
    <source>
        <dbReference type="Pfam" id="PF02836"/>
    </source>
</evidence>
<dbReference type="GO" id="GO:0005975">
    <property type="term" value="P:carbohydrate metabolic process"/>
    <property type="evidence" value="ECO:0007669"/>
    <property type="project" value="InterPro"/>
</dbReference>
<accession>A0A3E3I4S1</accession>
<evidence type="ECO:0000256" key="2">
    <source>
        <dbReference type="ARBA" id="ARBA00022801"/>
    </source>
</evidence>
<dbReference type="AlphaFoldDB" id="A0A3E3I4S1"/>
<dbReference type="Pfam" id="PF02836">
    <property type="entry name" value="Glyco_hydro_2_C"/>
    <property type="match status" value="1"/>
</dbReference>
<feature type="domain" description="Glycoside hydrolase family 2" evidence="7">
    <location>
        <begin position="696"/>
        <end position="798"/>
    </location>
</feature>
<dbReference type="InterPro" id="IPR017853">
    <property type="entry name" value="GH"/>
</dbReference>
<proteinExistence type="inferred from homology"/>
<organism evidence="8 9">
    <name type="scientific">Eisenbergiella massiliensis</name>
    <dbReference type="NCBI Taxonomy" id="1720294"/>
    <lineage>
        <taxon>Bacteria</taxon>
        <taxon>Bacillati</taxon>
        <taxon>Bacillota</taxon>
        <taxon>Clostridia</taxon>
        <taxon>Lachnospirales</taxon>
        <taxon>Lachnospiraceae</taxon>
        <taxon>Eisenbergiella</taxon>
    </lineage>
</organism>
<evidence type="ECO:0000313" key="8">
    <source>
        <dbReference type="EMBL" id="RGE60263.1"/>
    </source>
</evidence>
<dbReference type="RefSeq" id="WP_117544643.1">
    <property type="nucleotide sequence ID" value="NZ_JBKVLI010000002.1"/>
</dbReference>
<dbReference type="SUPFAM" id="SSF49303">
    <property type="entry name" value="beta-Galactosidase/glucuronidase domain"/>
    <property type="match status" value="1"/>
</dbReference>
<reference evidence="8" key="1">
    <citation type="submission" date="2018-08" db="EMBL/GenBank/DDBJ databases">
        <title>A genome reference for cultivated species of the human gut microbiota.</title>
        <authorList>
            <person name="Zou Y."/>
            <person name="Xue W."/>
            <person name="Luo G."/>
        </authorList>
    </citation>
    <scope>NUCLEOTIDE SEQUENCE [LARGE SCALE GENOMIC DNA]</scope>
    <source>
        <strain evidence="8">TF05-5AC</strain>
    </source>
</reference>
<dbReference type="PANTHER" id="PTHR42732">
    <property type="entry name" value="BETA-GALACTOSIDASE"/>
    <property type="match status" value="1"/>
</dbReference>
<evidence type="ECO:0000256" key="1">
    <source>
        <dbReference type="ARBA" id="ARBA00007401"/>
    </source>
</evidence>
<evidence type="ECO:0000259" key="7">
    <source>
        <dbReference type="Pfam" id="PF18565"/>
    </source>
</evidence>
<dbReference type="Gene3D" id="2.60.40.10">
    <property type="entry name" value="Immunoglobulins"/>
    <property type="match status" value="3"/>
</dbReference>
<dbReference type="InterPro" id="IPR006103">
    <property type="entry name" value="Glyco_hydro_2_cat"/>
</dbReference>
<dbReference type="InterPro" id="IPR006102">
    <property type="entry name" value="Ig-like_GH2"/>
</dbReference>
<dbReference type="SUPFAM" id="SSF49785">
    <property type="entry name" value="Galactose-binding domain-like"/>
    <property type="match status" value="1"/>
</dbReference>
<dbReference type="InterPro" id="IPR036156">
    <property type="entry name" value="Beta-gal/glucu_dom_sf"/>
</dbReference>
<keyword evidence="3" id="KW-0326">Glycosidase</keyword>
<comment type="caution">
    <text evidence="8">The sequence shown here is derived from an EMBL/GenBank/DDBJ whole genome shotgun (WGS) entry which is preliminary data.</text>
</comment>
<dbReference type="SUPFAM" id="SSF51445">
    <property type="entry name" value="(Trans)glycosidases"/>
    <property type="match status" value="1"/>
</dbReference>